<accession>E6QJS3</accession>
<name>E6QJS3_9ZZZZ</name>
<protein>
    <submittedName>
        <fullName evidence="2">Uncharacterized protein</fullName>
    </submittedName>
</protein>
<reference evidence="2" key="1">
    <citation type="submission" date="2009-10" db="EMBL/GenBank/DDBJ databases">
        <title>Diversity of trophic interactions inside an arsenic-rich microbial ecosystem.</title>
        <authorList>
            <person name="Bertin P.N."/>
            <person name="Heinrich-Salmeron A."/>
            <person name="Pelletier E."/>
            <person name="Goulhen-Chollet F."/>
            <person name="Arsene-Ploetze F."/>
            <person name="Gallien S."/>
            <person name="Calteau A."/>
            <person name="Vallenet D."/>
            <person name="Casiot C."/>
            <person name="Chane-Woon-Ming B."/>
            <person name="Giloteaux L."/>
            <person name="Barakat M."/>
            <person name="Bonnefoy V."/>
            <person name="Bruneel O."/>
            <person name="Chandler M."/>
            <person name="Cleiss J."/>
            <person name="Duran R."/>
            <person name="Elbaz-Poulichet F."/>
            <person name="Fonknechten N."/>
            <person name="Lauga B."/>
            <person name="Mornico D."/>
            <person name="Ortet P."/>
            <person name="Schaeffer C."/>
            <person name="Siguier P."/>
            <person name="Alexander Thil Smith A."/>
            <person name="Van Dorsselaer A."/>
            <person name="Weissenbach J."/>
            <person name="Medigue C."/>
            <person name="Le Paslier D."/>
        </authorList>
    </citation>
    <scope>NUCLEOTIDE SEQUENCE</scope>
</reference>
<organism evidence="2">
    <name type="scientific">mine drainage metagenome</name>
    <dbReference type="NCBI Taxonomy" id="410659"/>
    <lineage>
        <taxon>unclassified sequences</taxon>
        <taxon>metagenomes</taxon>
        <taxon>ecological metagenomes</taxon>
    </lineage>
</organism>
<sequence length="66" mass="7195">MSRENPLIHALALALIILLLAAFSAVQSHWQFRGKYPIWFLLVSVALTPCGVVVGGLLRLKVLGVL</sequence>
<comment type="caution">
    <text evidence="2">The sequence shown here is derived from an EMBL/GenBank/DDBJ whole genome shotgun (WGS) entry which is preliminary data.</text>
</comment>
<gene>
    <name evidence="2" type="ORF">CARN6_0826</name>
</gene>
<evidence type="ECO:0000313" key="2">
    <source>
        <dbReference type="EMBL" id="CBI07490.1"/>
    </source>
</evidence>
<feature type="transmembrane region" description="Helical" evidence="1">
    <location>
        <begin position="38"/>
        <end position="60"/>
    </location>
</feature>
<keyword evidence="1" id="KW-0472">Membrane</keyword>
<evidence type="ECO:0000256" key="1">
    <source>
        <dbReference type="SAM" id="Phobius"/>
    </source>
</evidence>
<proteinExistence type="predicted"/>
<keyword evidence="1" id="KW-1133">Transmembrane helix</keyword>
<keyword evidence="1" id="KW-0812">Transmembrane</keyword>
<dbReference type="AlphaFoldDB" id="E6QJS3"/>
<dbReference type="EMBL" id="CABQ01000091">
    <property type="protein sequence ID" value="CBI07490.1"/>
    <property type="molecule type" value="Genomic_DNA"/>
</dbReference>